<dbReference type="GO" id="GO:0050829">
    <property type="term" value="P:defense response to Gram-negative bacterium"/>
    <property type="evidence" value="ECO:0007669"/>
    <property type="project" value="TreeGrafter"/>
</dbReference>
<evidence type="ECO:0000256" key="6">
    <source>
        <dbReference type="ARBA" id="ARBA00023136"/>
    </source>
</evidence>
<dbReference type="InterPro" id="IPR032675">
    <property type="entry name" value="LRR_dom_sf"/>
</dbReference>
<dbReference type="PROSITE" id="PS50104">
    <property type="entry name" value="TIR"/>
    <property type="match status" value="1"/>
</dbReference>
<keyword evidence="6 7" id="KW-0472">Membrane</keyword>
<comment type="caution">
    <text evidence="10">The sequence shown here is derived from an EMBL/GenBank/DDBJ whole genome shotgun (WGS) entry which is preliminary data.</text>
</comment>
<dbReference type="PANTHER" id="PTHR24365:SF541">
    <property type="entry name" value="PROTEIN TOLL-RELATED"/>
    <property type="match status" value="1"/>
</dbReference>
<dbReference type="GO" id="GO:0005769">
    <property type="term" value="C:early endosome"/>
    <property type="evidence" value="ECO:0007669"/>
    <property type="project" value="UniProtKB-SubCell"/>
</dbReference>
<gene>
    <name evidence="10" type="ORF">DPMN_113044</name>
</gene>
<evidence type="ECO:0000256" key="2">
    <source>
        <dbReference type="ARBA" id="ARBA00009634"/>
    </source>
</evidence>
<reference evidence="10" key="2">
    <citation type="submission" date="2020-11" db="EMBL/GenBank/DDBJ databases">
        <authorList>
            <person name="McCartney M.A."/>
            <person name="Auch B."/>
            <person name="Kono T."/>
            <person name="Mallez S."/>
            <person name="Becker A."/>
            <person name="Gohl D.M."/>
            <person name="Silverstein K.A.T."/>
            <person name="Koren S."/>
            <person name="Bechman K.B."/>
            <person name="Herman A."/>
            <person name="Abrahante J.E."/>
            <person name="Garbe J."/>
        </authorList>
    </citation>
    <scope>NUCLEOTIDE SEQUENCE</scope>
    <source>
        <strain evidence="10">Duluth1</strain>
        <tissue evidence="10">Whole animal</tissue>
    </source>
</reference>
<dbReference type="SUPFAM" id="SSF52058">
    <property type="entry name" value="L domain-like"/>
    <property type="match status" value="1"/>
</dbReference>
<dbReference type="SUPFAM" id="SSF52200">
    <property type="entry name" value="Toll/Interleukin receptor TIR domain"/>
    <property type="match status" value="1"/>
</dbReference>
<comment type="similarity">
    <text evidence="2">Belongs to the Toll-like receptor family.</text>
</comment>
<keyword evidence="11" id="KW-1185">Reference proteome</keyword>
<evidence type="ECO:0000256" key="5">
    <source>
        <dbReference type="ARBA" id="ARBA00022989"/>
    </source>
</evidence>
<organism evidence="10 11">
    <name type="scientific">Dreissena polymorpha</name>
    <name type="common">Zebra mussel</name>
    <name type="synonym">Mytilus polymorpha</name>
    <dbReference type="NCBI Taxonomy" id="45954"/>
    <lineage>
        <taxon>Eukaryota</taxon>
        <taxon>Metazoa</taxon>
        <taxon>Spiralia</taxon>
        <taxon>Lophotrochozoa</taxon>
        <taxon>Mollusca</taxon>
        <taxon>Bivalvia</taxon>
        <taxon>Autobranchia</taxon>
        <taxon>Heteroconchia</taxon>
        <taxon>Euheterodonta</taxon>
        <taxon>Imparidentia</taxon>
        <taxon>Neoheterodontei</taxon>
        <taxon>Myida</taxon>
        <taxon>Dreissenoidea</taxon>
        <taxon>Dreissenidae</taxon>
        <taxon>Dreissena</taxon>
    </lineage>
</organism>
<evidence type="ECO:0000256" key="1">
    <source>
        <dbReference type="ARBA" id="ARBA00004167"/>
    </source>
</evidence>
<evidence type="ECO:0000313" key="10">
    <source>
        <dbReference type="EMBL" id="KAH3839612.1"/>
    </source>
</evidence>
<dbReference type="GO" id="GO:0001726">
    <property type="term" value="C:ruffle"/>
    <property type="evidence" value="ECO:0007669"/>
    <property type="project" value="UniProtKB-SubCell"/>
</dbReference>
<dbReference type="PROSITE" id="PS51450">
    <property type="entry name" value="LRR"/>
    <property type="match status" value="2"/>
</dbReference>
<name>A0A9D4QR79_DREPO</name>
<dbReference type="GO" id="GO:0032497">
    <property type="term" value="P:detection of lipopolysaccharide"/>
    <property type="evidence" value="ECO:0007669"/>
    <property type="project" value="TreeGrafter"/>
</dbReference>
<evidence type="ECO:0000256" key="4">
    <source>
        <dbReference type="ARBA" id="ARBA00022729"/>
    </source>
</evidence>
<dbReference type="InterPro" id="IPR000157">
    <property type="entry name" value="TIR_dom"/>
</dbReference>
<dbReference type="InterPro" id="IPR035897">
    <property type="entry name" value="Toll_tir_struct_dom_sf"/>
</dbReference>
<dbReference type="AlphaFoldDB" id="A0A9D4QR79"/>
<evidence type="ECO:0000256" key="8">
    <source>
        <dbReference type="SAM" id="SignalP"/>
    </source>
</evidence>
<feature type="transmembrane region" description="Helical" evidence="7">
    <location>
        <begin position="551"/>
        <end position="573"/>
    </location>
</feature>
<keyword evidence="3 7" id="KW-0812">Transmembrane</keyword>
<evidence type="ECO:0000259" key="9">
    <source>
        <dbReference type="PROSITE" id="PS50104"/>
    </source>
</evidence>
<dbReference type="SMART" id="SM00255">
    <property type="entry name" value="TIR"/>
    <property type="match status" value="1"/>
</dbReference>
<dbReference type="Gene3D" id="3.40.50.10140">
    <property type="entry name" value="Toll/interleukin-1 receptor homology (TIR) domain"/>
    <property type="match status" value="1"/>
</dbReference>
<accession>A0A9D4QR79</accession>
<feature type="signal peptide" evidence="8">
    <location>
        <begin position="1"/>
        <end position="17"/>
    </location>
</feature>
<dbReference type="Pfam" id="PF13676">
    <property type="entry name" value="TIR_2"/>
    <property type="match status" value="1"/>
</dbReference>
<reference evidence="10" key="1">
    <citation type="journal article" date="2019" name="bioRxiv">
        <title>The Genome of the Zebra Mussel, Dreissena polymorpha: A Resource for Invasive Species Research.</title>
        <authorList>
            <person name="McCartney M.A."/>
            <person name="Auch B."/>
            <person name="Kono T."/>
            <person name="Mallez S."/>
            <person name="Zhang Y."/>
            <person name="Obille A."/>
            <person name="Becker A."/>
            <person name="Abrahante J.E."/>
            <person name="Garbe J."/>
            <person name="Badalamenti J.P."/>
            <person name="Herman A."/>
            <person name="Mangelson H."/>
            <person name="Liachko I."/>
            <person name="Sullivan S."/>
            <person name="Sone E.D."/>
            <person name="Koren S."/>
            <person name="Silverstein K.A.T."/>
            <person name="Beckman K.B."/>
            <person name="Gohl D.M."/>
        </authorList>
    </citation>
    <scope>NUCLEOTIDE SEQUENCE</scope>
    <source>
        <strain evidence="10">Duluth1</strain>
        <tissue evidence="10">Whole animal</tissue>
    </source>
</reference>
<evidence type="ECO:0000313" key="11">
    <source>
        <dbReference type="Proteomes" id="UP000828390"/>
    </source>
</evidence>
<keyword evidence="4 8" id="KW-0732">Signal</keyword>
<sequence>MWLIFLPFVQLLTFVSSHEIPCFVEDDNITLICTGTFPIYIPVGISRVQIQGVSGFTVTLTDYRASGWEFIEHLTLVDNTTYIDSYPRLNLTLTSGCFNKLSSLVELFVIGGFFLNYEHGIFDGLSKLQVLCLQNCGIDARFGILNEFDDTNVLPKLEVVKLTNIYGKFLVFNSRFIRNLLSRPIKVLDFSQSRLESFDFHDLNNCCKSLEILNISDISIIHDTSSKLPRAPAFPNLRVIDVSGLYGDRHTLQGFMCWRNFGSRRHFVWRDKVVEVQTKPFYCGYPRFESIVLDRICGTEQFKITDIRNITLMYPPSQPKCIQIKNVYSRYNDVPIVDAELNLVALQDDVEFIDISHNNNEYLNPKVLSSLFKVKTLNISSNRLHNMLEKSPMEFEQLLLTFAQLEVIRIADNGFKTIPRAMFNANMKLKVIDISSNKLTSIDIELQHLTKLQMLDVSGNQLRTIAQQTKLTMQAMAKGSWINLGQIVFQCSACVHLKNINDLFQFSNHILNMSAVGCYKSFDPPNLIQLKLEVRHELESLCRSEQSFRSAIISGGVVFVTVVIAVIAGFISVRRWRKITQRKDRRQDRLAMLNDNDNDLRFAVFLSYANQDEEFVSQNVYGPLNQTFRDITGIDRDLVATGDRNFVIGNPIFKEIFRCIRESAVIAVFVTENFCRSEFCCREFEIAFQHHKPIVLMMKDAVDREIMPLEMKQLFEQYVRIVWRFVNGRYELQGSWGDKCEAMLQM</sequence>
<feature type="chain" id="PRO_5038866826" description="TIR domain-containing protein" evidence="8">
    <location>
        <begin position="18"/>
        <end position="746"/>
    </location>
</feature>
<dbReference type="Proteomes" id="UP000828390">
    <property type="component" value="Unassembled WGS sequence"/>
</dbReference>
<proteinExistence type="inferred from homology"/>
<dbReference type="GO" id="GO:0005886">
    <property type="term" value="C:plasma membrane"/>
    <property type="evidence" value="ECO:0007669"/>
    <property type="project" value="UniProtKB-SubCell"/>
</dbReference>
<dbReference type="GO" id="GO:0034142">
    <property type="term" value="P:toll-like receptor 4 signaling pathway"/>
    <property type="evidence" value="ECO:0007669"/>
    <property type="project" value="TreeGrafter"/>
</dbReference>
<evidence type="ECO:0000256" key="3">
    <source>
        <dbReference type="ARBA" id="ARBA00022692"/>
    </source>
</evidence>
<evidence type="ECO:0000256" key="7">
    <source>
        <dbReference type="SAM" id="Phobius"/>
    </source>
</evidence>
<comment type="subcellular location">
    <subcellularLocation>
        <location evidence="1">Membrane</location>
        <topology evidence="1">Single-pass membrane protein</topology>
    </subcellularLocation>
</comment>
<dbReference type="Gene3D" id="3.80.10.10">
    <property type="entry name" value="Ribonuclease Inhibitor"/>
    <property type="match status" value="2"/>
</dbReference>
<dbReference type="EMBL" id="JAIWYP010000004">
    <property type="protein sequence ID" value="KAH3839612.1"/>
    <property type="molecule type" value="Genomic_DNA"/>
</dbReference>
<dbReference type="InterPro" id="IPR001611">
    <property type="entry name" value="Leu-rich_rpt"/>
</dbReference>
<feature type="domain" description="TIR" evidence="9">
    <location>
        <begin position="600"/>
        <end position="746"/>
    </location>
</feature>
<keyword evidence="5 7" id="KW-1133">Transmembrane helix</keyword>
<dbReference type="GO" id="GO:0045087">
    <property type="term" value="P:innate immune response"/>
    <property type="evidence" value="ECO:0007669"/>
    <property type="project" value="UniProtKB-KW"/>
</dbReference>
<dbReference type="PANTHER" id="PTHR24365">
    <property type="entry name" value="TOLL-LIKE RECEPTOR"/>
    <property type="match status" value="1"/>
</dbReference>
<dbReference type="GO" id="GO:0002755">
    <property type="term" value="P:MyD88-dependent toll-like receptor signaling pathway"/>
    <property type="evidence" value="ECO:0007669"/>
    <property type="project" value="TreeGrafter"/>
</dbReference>
<dbReference type="GO" id="GO:0001875">
    <property type="term" value="F:lipopolysaccharide immune receptor activity"/>
    <property type="evidence" value="ECO:0007669"/>
    <property type="project" value="TreeGrafter"/>
</dbReference>
<dbReference type="GO" id="GO:0046696">
    <property type="term" value="C:lipopolysaccharide receptor complex"/>
    <property type="evidence" value="ECO:0007669"/>
    <property type="project" value="TreeGrafter"/>
</dbReference>
<protein>
    <recommendedName>
        <fullName evidence="9">TIR domain-containing protein</fullName>
    </recommendedName>
</protein>
<dbReference type="Pfam" id="PF13855">
    <property type="entry name" value="LRR_8"/>
    <property type="match status" value="1"/>
</dbReference>
<dbReference type="GO" id="GO:0001530">
    <property type="term" value="F:lipopolysaccharide binding"/>
    <property type="evidence" value="ECO:0007669"/>
    <property type="project" value="TreeGrafter"/>
</dbReference>